<dbReference type="Pfam" id="PF14012">
    <property type="entry name" value="DUF4229"/>
    <property type="match status" value="1"/>
</dbReference>
<dbReference type="OrthoDB" id="4981788at2"/>
<evidence type="ECO:0000313" key="4">
    <source>
        <dbReference type="Proteomes" id="UP000464507"/>
    </source>
</evidence>
<protein>
    <recommendedName>
        <fullName evidence="5">DUF4229 domain-containing protein</fullName>
    </recommendedName>
</protein>
<feature type="region of interest" description="Disordered" evidence="1">
    <location>
        <begin position="69"/>
        <end position="111"/>
    </location>
</feature>
<dbReference type="Proteomes" id="UP000464507">
    <property type="component" value="Chromosome"/>
</dbReference>
<organism evidence="3 4">
    <name type="scientific">Marisediminicola antarctica</name>
    <dbReference type="NCBI Taxonomy" id="674079"/>
    <lineage>
        <taxon>Bacteria</taxon>
        <taxon>Bacillati</taxon>
        <taxon>Actinomycetota</taxon>
        <taxon>Actinomycetes</taxon>
        <taxon>Micrococcales</taxon>
        <taxon>Microbacteriaceae</taxon>
        <taxon>Marisediminicola</taxon>
    </lineage>
</organism>
<keyword evidence="4" id="KW-1185">Reference proteome</keyword>
<accession>A0A7L5AFG5</accession>
<evidence type="ECO:0000256" key="2">
    <source>
        <dbReference type="SAM" id="Phobius"/>
    </source>
</evidence>
<dbReference type="EMBL" id="CP017146">
    <property type="protein sequence ID" value="QHO68405.1"/>
    <property type="molecule type" value="Genomic_DNA"/>
</dbReference>
<dbReference type="KEGG" id="mant:BHD05_00875"/>
<name>A0A7L5AFG5_9MICO</name>
<dbReference type="AlphaFoldDB" id="A0A7L5AFG5"/>
<dbReference type="InterPro" id="IPR025323">
    <property type="entry name" value="DUF4229"/>
</dbReference>
<evidence type="ECO:0000256" key="1">
    <source>
        <dbReference type="SAM" id="MobiDB-lite"/>
    </source>
</evidence>
<evidence type="ECO:0000313" key="3">
    <source>
        <dbReference type="EMBL" id="QHO68405.1"/>
    </source>
</evidence>
<proteinExistence type="predicted"/>
<reference evidence="3 4" key="1">
    <citation type="submission" date="2016-09" db="EMBL/GenBank/DDBJ databases">
        <title>Complete genome sequence of microbes from the polar regions.</title>
        <authorList>
            <person name="Liao L."/>
            <person name="Chen B."/>
        </authorList>
    </citation>
    <scope>NUCLEOTIDE SEQUENCE [LARGE SCALE GENOMIC DNA]</scope>
    <source>
        <strain evidence="3 4">ZS314</strain>
    </source>
</reference>
<dbReference type="RefSeq" id="WP_161884760.1">
    <property type="nucleotide sequence ID" value="NZ_CP017146.1"/>
</dbReference>
<sequence length="111" mass="12056">MKSSRQWISYSLLRLGVFAAVLIVLLVLQVEPWIAAVIAAVVGLCVAYIFFRPQREAVARSFWEFRTTAQRDSDSDAENDALDAAATPSASPLEGQGGGEADAEEQGRQAR</sequence>
<keyword evidence="2" id="KW-0472">Membrane</keyword>
<feature type="transmembrane region" description="Helical" evidence="2">
    <location>
        <begin position="33"/>
        <end position="51"/>
    </location>
</feature>
<gene>
    <name evidence="3" type="ORF">BHD05_00875</name>
</gene>
<evidence type="ECO:0008006" key="5">
    <source>
        <dbReference type="Google" id="ProtNLM"/>
    </source>
</evidence>
<feature type="transmembrane region" description="Helical" evidence="2">
    <location>
        <begin position="7"/>
        <end position="27"/>
    </location>
</feature>
<keyword evidence="2" id="KW-0812">Transmembrane</keyword>
<keyword evidence="2" id="KW-1133">Transmembrane helix</keyword>